<dbReference type="InterPro" id="IPR009057">
    <property type="entry name" value="Homeodomain-like_sf"/>
</dbReference>
<evidence type="ECO:0000256" key="4">
    <source>
        <dbReference type="SAM" id="MobiDB-lite"/>
    </source>
</evidence>
<dbReference type="PANTHER" id="PTHR19303">
    <property type="entry name" value="TRANSPOSON"/>
    <property type="match status" value="1"/>
</dbReference>
<feature type="region of interest" description="Disordered" evidence="4">
    <location>
        <begin position="523"/>
        <end position="543"/>
    </location>
</feature>
<dbReference type="InterPro" id="IPR036397">
    <property type="entry name" value="RNaseH_sf"/>
</dbReference>
<gene>
    <name evidence="7" type="primary">LOC115891443</name>
</gene>
<evidence type="ECO:0000256" key="2">
    <source>
        <dbReference type="ARBA" id="ARBA00023125"/>
    </source>
</evidence>
<proteinExistence type="predicted"/>
<dbReference type="GeneID" id="115891443"/>
<protein>
    <submittedName>
        <fullName evidence="7">Uncharacterized protein LOC115891443</fullName>
    </submittedName>
</protein>
<reference evidence="7" key="1">
    <citation type="submission" date="2025-08" db="UniProtKB">
        <authorList>
            <consortium name="RefSeq"/>
        </authorList>
    </citation>
    <scope>IDENTIFICATION</scope>
    <source>
        <tissue evidence="7">Gonads</tissue>
    </source>
</reference>
<dbReference type="Gene3D" id="3.30.420.10">
    <property type="entry name" value="Ribonuclease H-like superfamily/Ribonuclease H"/>
    <property type="match status" value="1"/>
</dbReference>
<dbReference type="InParanoid" id="A0A6J2YWV1"/>
<evidence type="ECO:0000313" key="7">
    <source>
        <dbReference type="RefSeq" id="XP_030767752.1"/>
    </source>
</evidence>
<feature type="compositionally biased region" description="Low complexity" evidence="4">
    <location>
        <begin position="481"/>
        <end position="492"/>
    </location>
</feature>
<comment type="subcellular location">
    <subcellularLocation>
        <location evidence="1">Nucleus</location>
    </subcellularLocation>
</comment>
<feature type="region of interest" description="Disordered" evidence="4">
    <location>
        <begin position="581"/>
        <end position="638"/>
    </location>
</feature>
<dbReference type="GO" id="GO:0003677">
    <property type="term" value="F:DNA binding"/>
    <property type="evidence" value="ECO:0007669"/>
    <property type="project" value="UniProtKB-KW"/>
</dbReference>
<dbReference type="KEGG" id="soy:115891443"/>
<organism evidence="6 7">
    <name type="scientific">Sitophilus oryzae</name>
    <name type="common">Rice weevil</name>
    <name type="synonym">Curculio oryzae</name>
    <dbReference type="NCBI Taxonomy" id="7048"/>
    <lineage>
        <taxon>Eukaryota</taxon>
        <taxon>Metazoa</taxon>
        <taxon>Ecdysozoa</taxon>
        <taxon>Arthropoda</taxon>
        <taxon>Hexapoda</taxon>
        <taxon>Insecta</taxon>
        <taxon>Pterygota</taxon>
        <taxon>Neoptera</taxon>
        <taxon>Endopterygota</taxon>
        <taxon>Coleoptera</taxon>
        <taxon>Polyphaga</taxon>
        <taxon>Cucujiformia</taxon>
        <taxon>Curculionidae</taxon>
        <taxon>Dryophthorinae</taxon>
        <taxon>Sitophilus</taxon>
    </lineage>
</organism>
<dbReference type="Pfam" id="PF03221">
    <property type="entry name" value="HTH_Tnp_Tc5"/>
    <property type="match status" value="1"/>
</dbReference>
<dbReference type="SUPFAM" id="SSF46689">
    <property type="entry name" value="Homeodomain-like"/>
    <property type="match status" value="1"/>
</dbReference>
<evidence type="ECO:0000256" key="3">
    <source>
        <dbReference type="ARBA" id="ARBA00023242"/>
    </source>
</evidence>
<sequence length="764" mass="88354">MAQPPGRKPFFRYTTEAMKNAISDVRHGSSVKSAAKKFDVPRRTLGNKVNGKTPEERKMGPSTILTTEEEKRLVSWIISISRMGFPLVEDDVLTTVKKIMSNTGRDNPFNNNKPGRKWFTLFMRRHKEALAKRTPEQLGGNRAVVTEEKIRNWFAEVEATLKSENVFNVLKDPSRIFNCDESAFQICPKSGKVIAPKGERNVYELTKGSDKESLTVSICICANGIILPPFIVYSYKRIPADIVRNIPDDWGVGKTDNGWMTGESFFEYITNVFFPWLKQNNINFPVILFLDGHTSHLTLEVSEFCAENKIILVALYPNATHILQPCDVSVFKPMKTSWRKIVHEWKFNHPQETLNKATFPILFQEVFQKVSPESAKNGFKRCGLYPWSPNEVDFSKCLKQPNIMIDDDQKKILQQNPQEMKTCLKTLEKHIPEDTLIEFRNTLESLEDWNGDVAFNELFKVWRKLKKECEETKEAKNTAPSSTSQSENLSNSGLEGPSTSKEIEMPENVPVKTNVIVQQTPEKNVHETGQMCVGDSSSESPFSKAIKWPTSAVSVTKAKRNLVKVPSVVTSKEWKKYYAKKEQEKVQKEQEKERRKQEREQKRLQKIEDAKANNSTNNEKLSKKRPLYEDTSTSEDESIVYNETSDESEMFASDENYENPDTSEHICNNIDIKLEYYYAIYYEEQFFIGRVIKIQNDNVEIKFLKERLENSFVWPQNPDLDLIHKKYIFFGPIRLFGNEPFYIENHVLRKIKSVYRLLKIKKQL</sequence>
<name>A0A6J2YWV1_SITOR</name>
<dbReference type="InterPro" id="IPR007889">
    <property type="entry name" value="HTH_Psq"/>
</dbReference>
<dbReference type="RefSeq" id="XP_030767752.1">
    <property type="nucleotide sequence ID" value="XM_030911892.1"/>
</dbReference>
<feature type="region of interest" description="Disordered" evidence="4">
    <location>
        <begin position="472"/>
        <end position="509"/>
    </location>
</feature>
<keyword evidence="2" id="KW-0238">DNA-binding</keyword>
<keyword evidence="6" id="KW-1185">Reference proteome</keyword>
<dbReference type="OrthoDB" id="10031330at2759"/>
<keyword evidence="3" id="KW-0539">Nucleus</keyword>
<dbReference type="PROSITE" id="PS51253">
    <property type="entry name" value="HTH_CENPB"/>
    <property type="match status" value="1"/>
</dbReference>
<feature type="compositionally biased region" description="Basic and acidic residues" evidence="4">
    <location>
        <begin position="581"/>
        <end position="611"/>
    </location>
</feature>
<dbReference type="AlphaFoldDB" id="A0A6J2YWV1"/>
<evidence type="ECO:0000256" key="1">
    <source>
        <dbReference type="ARBA" id="ARBA00004123"/>
    </source>
</evidence>
<feature type="domain" description="HTH CENPB-type" evidence="5">
    <location>
        <begin position="57"/>
        <end position="132"/>
    </location>
</feature>
<dbReference type="Pfam" id="PF03184">
    <property type="entry name" value="DDE_1"/>
    <property type="match status" value="1"/>
</dbReference>
<dbReference type="Pfam" id="PF05225">
    <property type="entry name" value="HTH_psq"/>
    <property type="match status" value="1"/>
</dbReference>
<dbReference type="InterPro" id="IPR004875">
    <property type="entry name" value="DDE_SF_endonuclease_dom"/>
</dbReference>
<dbReference type="Proteomes" id="UP000504635">
    <property type="component" value="Unplaced"/>
</dbReference>
<evidence type="ECO:0000313" key="6">
    <source>
        <dbReference type="Proteomes" id="UP000504635"/>
    </source>
</evidence>
<accession>A0A6J2YWV1</accession>
<dbReference type="InterPro" id="IPR050863">
    <property type="entry name" value="CenT-Element_Derived"/>
</dbReference>
<dbReference type="Gene3D" id="1.10.10.60">
    <property type="entry name" value="Homeodomain-like"/>
    <property type="match status" value="1"/>
</dbReference>
<dbReference type="PANTHER" id="PTHR19303:SF74">
    <property type="entry name" value="POGO TRANSPOSABLE ELEMENT WITH KRAB DOMAIN"/>
    <property type="match status" value="1"/>
</dbReference>
<evidence type="ECO:0000259" key="5">
    <source>
        <dbReference type="PROSITE" id="PS51253"/>
    </source>
</evidence>
<dbReference type="GO" id="GO:0005634">
    <property type="term" value="C:nucleus"/>
    <property type="evidence" value="ECO:0007669"/>
    <property type="project" value="UniProtKB-SubCell"/>
</dbReference>
<dbReference type="InterPro" id="IPR006600">
    <property type="entry name" value="HTH_CenpB_DNA-bd_dom"/>
</dbReference>